<keyword evidence="6" id="KW-0418">Kinase</keyword>
<evidence type="ECO:0000256" key="2">
    <source>
        <dbReference type="ARBA" id="ARBA00022448"/>
    </source>
</evidence>
<evidence type="ECO:0000313" key="8">
    <source>
        <dbReference type="EMBL" id="MSS00766.1"/>
    </source>
</evidence>
<dbReference type="InterPro" id="IPR001127">
    <property type="entry name" value="PTS_EIIA_1_perm"/>
</dbReference>
<dbReference type="GO" id="GO:0009401">
    <property type="term" value="P:phosphoenolpyruvate-dependent sugar phosphotransferase system"/>
    <property type="evidence" value="ECO:0007669"/>
    <property type="project" value="UniProtKB-KW"/>
</dbReference>
<keyword evidence="9" id="KW-1185">Reference proteome</keyword>
<keyword evidence="2" id="KW-0813">Transport</keyword>
<evidence type="ECO:0000259" key="7">
    <source>
        <dbReference type="PROSITE" id="PS51093"/>
    </source>
</evidence>
<dbReference type="Gene3D" id="2.70.70.10">
    <property type="entry name" value="Glucose Permease (Domain IIA)"/>
    <property type="match status" value="1"/>
</dbReference>
<comment type="subcellular location">
    <subcellularLocation>
        <location evidence="1">Cytoplasm</location>
    </subcellularLocation>
</comment>
<dbReference type="GO" id="GO:0016301">
    <property type="term" value="F:kinase activity"/>
    <property type="evidence" value="ECO:0007669"/>
    <property type="project" value="UniProtKB-KW"/>
</dbReference>
<dbReference type="EMBL" id="VUMM01000002">
    <property type="protein sequence ID" value="MSS00766.1"/>
    <property type="molecule type" value="Genomic_DNA"/>
</dbReference>
<dbReference type="InterPro" id="IPR011055">
    <property type="entry name" value="Dup_hybrid_motif"/>
</dbReference>
<keyword evidence="4" id="KW-0808">Transferase</keyword>
<dbReference type="PROSITE" id="PS51093">
    <property type="entry name" value="PTS_EIIA_TYPE_1"/>
    <property type="match status" value="1"/>
</dbReference>
<dbReference type="PANTHER" id="PTHR45008">
    <property type="entry name" value="PTS SYSTEM GLUCOSE-SPECIFIC EIIA COMPONENT"/>
    <property type="match status" value="1"/>
</dbReference>
<dbReference type="PANTHER" id="PTHR45008:SF1">
    <property type="entry name" value="PTS SYSTEM GLUCOSE-SPECIFIC EIIA COMPONENT"/>
    <property type="match status" value="1"/>
</dbReference>
<keyword evidence="3 8" id="KW-0762">Sugar transport</keyword>
<evidence type="ECO:0000256" key="5">
    <source>
        <dbReference type="ARBA" id="ARBA00022683"/>
    </source>
</evidence>
<proteinExistence type="predicted"/>
<reference evidence="8 9" key="1">
    <citation type="submission" date="2019-08" db="EMBL/GenBank/DDBJ databases">
        <title>In-depth cultivation of the pig gut microbiome towards novel bacterial diversity and tailored functional studies.</title>
        <authorList>
            <person name="Wylensek D."/>
            <person name="Hitch T.C.A."/>
            <person name="Clavel T."/>
        </authorList>
    </citation>
    <scope>NUCLEOTIDE SEQUENCE [LARGE SCALE GENOMIC DNA]</scope>
    <source>
        <strain evidence="8 9">LKV-178-WT-2G</strain>
    </source>
</reference>
<evidence type="ECO:0000256" key="4">
    <source>
        <dbReference type="ARBA" id="ARBA00022679"/>
    </source>
</evidence>
<dbReference type="RefSeq" id="WP_154459241.1">
    <property type="nucleotide sequence ID" value="NZ_VUMM01000002.1"/>
</dbReference>
<dbReference type="Proteomes" id="UP000470082">
    <property type="component" value="Unassembled WGS sequence"/>
</dbReference>
<protein>
    <submittedName>
        <fullName evidence="8">PTS glucose transporter subunit IIA</fullName>
    </submittedName>
</protein>
<dbReference type="GO" id="GO:0005737">
    <property type="term" value="C:cytoplasm"/>
    <property type="evidence" value="ECO:0007669"/>
    <property type="project" value="UniProtKB-SubCell"/>
</dbReference>
<feature type="domain" description="PTS EIIA type-1" evidence="7">
    <location>
        <begin position="28"/>
        <end position="132"/>
    </location>
</feature>
<evidence type="ECO:0000256" key="6">
    <source>
        <dbReference type="ARBA" id="ARBA00022777"/>
    </source>
</evidence>
<dbReference type="InterPro" id="IPR050890">
    <property type="entry name" value="PTS_EIIA_component"/>
</dbReference>
<organism evidence="8 9">
    <name type="scientific">Floccifex porci</name>
    <dbReference type="NCBI Taxonomy" id="2606629"/>
    <lineage>
        <taxon>Bacteria</taxon>
        <taxon>Bacillati</taxon>
        <taxon>Bacillota</taxon>
        <taxon>Erysipelotrichia</taxon>
        <taxon>Erysipelotrichales</taxon>
        <taxon>Erysipelotrichaceae</taxon>
        <taxon>Floccifex</taxon>
    </lineage>
</organism>
<gene>
    <name evidence="8" type="ORF">FYJ50_01300</name>
</gene>
<accession>A0A7X2N1K8</accession>
<keyword evidence="5" id="KW-0598">Phosphotransferase system</keyword>
<evidence type="ECO:0000256" key="3">
    <source>
        <dbReference type="ARBA" id="ARBA00022597"/>
    </source>
</evidence>
<dbReference type="FunFam" id="2.70.70.10:FF:000001">
    <property type="entry name" value="PTS system glucose-specific IIA component"/>
    <property type="match status" value="1"/>
</dbReference>
<sequence>MFNFFKKEEFKIVAPVSGELIPLSQVPDQVFSTKMMGDGFAVIPGSNRVVAPLSGSLETVFPTGHAVGIKTKDGIECIVHIGLDTVELNGEGFNVLVKQGGKIKAGEPMVEFDKEALEAKGYNLVTMVVFPSGYDKAFDLGNRTVNAGEKLI</sequence>
<evidence type="ECO:0000313" key="9">
    <source>
        <dbReference type="Proteomes" id="UP000470082"/>
    </source>
</evidence>
<comment type="caution">
    <text evidence="8">The sequence shown here is derived from an EMBL/GenBank/DDBJ whole genome shotgun (WGS) entry which is preliminary data.</text>
</comment>
<dbReference type="NCBIfam" id="TIGR00830">
    <property type="entry name" value="PTBA"/>
    <property type="match status" value="1"/>
</dbReference>
<name>A0A7X2N1K8_9FIRM</name>
<dbReference type="SUPFAM" id="SSF51261">
    <property type="entry name" value="Duplicated hybrid motif"/>
    <property type="match status" value="1"/>
</dbReference>
<evidence type="ECO:0000256" key="1">
    <source>
        <dbReference type="ARBA" id="ARBA00004496"/>
    </source>
</evidence>
<dbReference type="AlphaFoldDB" id="A0A7X2N1K8"/>
<dbReference type="Pfam" id="PF00358">
    <property type="entry name" value="PTS_EIIA_1"/>
    <property type="match status" value="1"/>
</dbReference>